<dbReference type="GO" id="GO:1990071">
    <property type="term" value="C:TRAPPII protein complex"/>
    <property type="evidence" value="ECO:0007669"/>
    <property type="project" value="InterPro"/>
</dbReference>
<dbReference type="GO" id="GO:0005802">
    <property type="term" value="C:trans-Golgi network"/>
    <property type="evidence" value="ECO:0007669"/>
    <property type="project" value="TreeGrafter"/>
</dbReference>
<dbReference type="PANTHER" id="PTHR28159">
    <property type="entry name" value="TRAFFICKING PROTEIN PARTICLE COMPLEX II-SPECIFIC SUBUNIT 65"/>
    <property type="match status" value="1"/>
</dbReference>
<dbReference type="GO" id="GO:0006891">
    <property type="term" value="P:intra-Golgi vesicle-mediated transport"/>
    <property type="evidence" value="ECO:0007669"/>
    <property type="project" value="InterPro"/>
</dbReference>
<gene>
    <name evidence="2" type="ORF">FOB60_001717</name>
</gene>
<proteinExistence type="predicted"/>
<dbReference type="AlphaFoldDB" id="A0A8X7NN05"/>
<evidence type="ECO:0000259" key="1">
    <source>
        <dbReference type="Pfam" id="PF12735"/>
    </source>
</evidence>
<protein>
    <submittedName>
        <fullName evidence="2">TRAPP trafficking subunit Trs65 family protein</fullName>
    </submittedName>
</protein>
<dbReference type="Proteomes" id="UP000590412">
    <property type="component" value="Unassembled WGS sequence"/>
</dbReference>
<dbReference type="InterPro" id="IPR024662">
    <property type="entry name" value="Trs65"/>
</dbReference>
<comment type="caution">
    <text evidence="2">The sequence shown here is derived from an EMBL/GenBank/DDBJ whole genome shotgun (WGS) entry which is preliminary data.</text>
</comment>
<dbReference type="PANTHER" id="PTHR28159:SF1">
    <property type="entry name" value="TRAFFICKING PROTEIN PARTICLE COMPLEX II-SPECIFIC SUBUNIT 65"/>
    <property type="match status" value="1"/>
</dbReference>
<dbReference type="Pfam" id="PF12735">
    <property type="entry name" value="IgD3_Trs65"/>
    <property type="match status" value="1"/>
</dbReference>
<name>A0A8X7NN05_CANPA</name>
<dbReference type="OrthoDB" id="5345392at2759"/>
<evidence type="ECO:0000313" key="2">
    <source>
        <dbReference type="EMBL" id="KAF6057162.1"/>
    </source>
</evidence>
<dbReference type="InterPro" id="IPR055420">
    <property type="entry name" value="IgD3_Trs65"/>
</dbReference>
<dbReference type="EMBL" id="JABWAB010000003">
    <property type="protein sequence ID" value="KAF6057162.1"/>
    <property type="molecule type" value="Genomic_DNA"/>
</dbReference>
<accession>A0A8X7NN05</accession>
<evidence type="ECO:0000313" key="3">
    <source>
        <dbReference type="Proteomes" id="UP000590412"/>
    </source>
</evidence>
<reference evidence="2" key="1">
    <citation type="submission" date="2020-03" db="EMBL/GenBank/DDBJ databases">
        <title>FDA dAtabase for Regulatory Grade micrObial Sequences (FDA-ARGOS): Supporting development and validation of Infectious Disease Dx tests.</title>
        <authorList>
            <person name="Campos J."/>
            <person name="Goldberg B."/>
            <person name="Tallon L."/>
            <person name="Sadzewicz L."/>
            <person name="Vavikolanu K."/>
            <person name="Mehta A."/>
            <person name="Aluvathingal J."/>
            <person name="Nadendla S."/>
            <person name="Nandy P."/>
            <person name="Geyer C."/>
            <person name="Yan Y."/>
            <person name="Sichtig H."/>
        </authorList>
    </citation>
    <scope>NUCLEOTIDE SEQUENCE [LARGE SCALE GENOMIC DNA]</scope>
    <source>
        <strain evidence="2">FDAARGOS_652</strain>
    </source>
</reference>
<feature type="domain" description="Trafficking protein particle complex II-specific subunit 65 IgD3" evidence="1">
    <location>
        <begin position="403"/>
        <end position="566"/>
    </location>
</feature>
<organism evidence="2 3">
    <name type="scientific">Candida parapsilosis</name>
    <name type="common">Yeast</name>
    <dbReference type="NCBI Taxonomy" id="5480"/>
    <lineage>
        <taxon>Eukaryota</taxon>
        <taxon>Fungi</taxon>
        <taxon>Dikarya</taxon>
        <taxon>Ascomycota</taxon>
        <taxon>Saccharomycotina</taxon>
        <taxon>Pichiomycetes</taxon>
        <taxon>Debaryomycetaceae</taxon>
        <taxon>Candida/Lodderomyces clade</taxon>
        <taxon>Candida</taxon>
    </lineage>
</organism>
<sequence>MTLQIFLPSTEIHNETLHEDLKRTEARREVYFYESIEGYIVCNEEKRKSDVIALHASVHTQESNRDAKYESNFAEQDISTSLTLDSANVVFHSKEITVWKFNLPAVQPPNKRVSGPNLQLSCRFIEHAEPGSVQNEAFGDIVLPDYKPYTQDIDHSDTLAPGDSKITHNETETNGNNAVNENTGPTAELNIPIVMALVIKMKSTKPAGRNGMLLVALTIERSEEMAAARKRVGDKLYFNIESFDLSLDSCAATPMNEQFPLRMAFDDSVNIVYKLDNNEQIGKESTKQVSITMNSTVQRNADGVYKDVSDPIRTNWRPCLDLGLIAPPINNALKTNNNTPHLQSQMSNSVNGSGNRQRAALNTLYKMESPTFSSLNTNSVISNAKRAKSFVAREASSVTVNLSTNINSSLAGLRLTFIGRLDMKQGVATKWKMQAINNSVNRLNLSLLVQNPINFNPIYSNAAPNNNFSSSNLLNNGSAQKGQDIIIYNKAQLYSLYNTLKVNADANGVVIMNNDVRIGPLDPQTSFETTLTLVGNTKGIFSLDGLKIFDVATCDGLDFGKLIEVFVV</sequence>